<dbReference type="PROSITE" id="PS51419">
    <property type="entry name" value="RAB"/>
    <property type="match status" value="1"/>
</dbReference>
<evidence type="ECO:0000313" key="9">
    <source>
        <dbReference type="EMBL" id="NDV37286.1"/>
    </source>
</evidence>
<dbReference type="GO" id="GO:0045335">
    <property type="term" value="C:phagocytic vesicle"/>
    <property type="evidence" value="ECO:0007669"/>
    <property type="project" value="TreeGrafter"/>
</dbReference>
<dbReference type="GO" id="GO:0005770">
    <property type="term" value="C:late endosome"/>
    <property type="evidence" value="ECO:0007669"/>
    <property type="project" value="UniProtKB-ARBA"/>
</dbReference>
<keyword evidence="5" id="KW-0342">GTP-binding</keyword>
<dbReference type="PROSITE" id="PS51421">
    <property type="entry name" value="RAS"/>
    <property type="match status" value="1"/>
</dbReference>
<reference evidence="9" key="1">
    <citation type="journal article" date="2020" name="J. Eukaryot. Microbiol.">
        <title>De novo Sequencing, Assembly and Annotation of the Transcriptome for the Free-Living Testate Amoeba Arcella intermedia.</title>
        <authorList>
            <person name="Ribeiro G.M."/>
            <person name="Porfirio-Sousa A.L."/>
            <person name="Maurer-Alcala X.X."/>
            <person name="Katz L.A."/>
            <person name="Lahr D.J.G."/>
        </authorList>
    </citation>
    <scope>NUCLEOTIDE SEQUENCE</scope>
</reference>
<evidence type="ECO:0000256" key="4">
    <source>
        <dbReference type="ARBA" id="ARBA00022927"/>
    </source>
</evidence>
<dbReference type="PROSITE" id="PS51417">
    <property type="entry name" value="ARF"/>
    <property type="match status" value="1"/>
</dbReference>
<dbReference type="SMART" id="SM00176">
    <property type="entry name" value="RAN"/>
    <property type="match status" value="1"/>
</dbReference>
<evidence type="ECO:0000256" key="1">
    <source>
        <dbReference type="ARBA" id="ARBA00006270"/>
    </source>
</evidence>
<evidence type="ECO:0000256" key="5">
    <source>
        <dbReference type="ARBA" id="ARBA00023134"/>
    </source>
</evidence>
<accession>A0A6B2LJM1</accession>
<dbReference type="FunFam" id="3.40.50.300:FF:000751">
    <property type="entry name" value="Rab family GTPase, putative"/>
    <property type="match status" value="1"/>
</dbReference>
<evidence type="ECO:0000256" key="2">
    <source>
        <dbReference type="ARBA" id="ARBA00022448"/>
    </source>
</evidence>
<dbReference type="EMBL" id="GIBP01008317">
    <property type="protein sequence ID" value="NDV37286.1"/>
    <property type="molecule type" value="Transcribed_RNA"/>
</dbReference>
<dbReference type="InterPro" id="IPR001806">
    <property type="entry name" value="Small_GTPase"/>
</dbReference>
<dbReference type="SMART" id="SM00174">
    <property type="entry name" value="RHO"/>
    <property type="match status" value="1"/>
</dbReference>
<keyword evidence="4" id="KW-0653">Protein transport</keyword>
<dbReference type="GO" id="GO:0002682">
    <property type="term" value="P:regulation of immune system process"/>
    <property type="evidence" value="ECO:0007669"/>
    <property type="project" value="UniProtKB-ARBA"/>
</dbReference>
<dbReference type="AlphaFoldDB" id="A0A6B2LJM1"/>
<dbReference type="SMART" id="SM00173">
    <property type="entry name" value="RAS"/>
    <property type="match status" value="1"/>
</dbReference>
<dbReference type="Pfam" id="PF00071">
    <property type="entry name" value="Ras"/>
    <property type="match status" value="1"/>
</dbReference>
<dbReference type="InterPro" id="IPR027417">
    <property type="entry name" value="P-loop_NTPase"/>
</dbReference>
<keyword evidence="2" id="KW-0813">Transport</keyword>
<dbReference type="SUPFAM" id="SSF52540">
    <property type="entry name" value="P-loop containing nucleoside triphosphate hydrolases"/>
    <property type="match status" value="1"/>
</dbReference>
<dbReference type="PANTHER" id="PTHR47981:SF20">
    <property type="entry name" value="RAS-RELATED PROTEIN RAB-7A"/>
    <property type="match status" value="1"/>
</dbReference>
<organism evidence="9">
    <name type="scientific">Arcella intermedia</name>
    <dbReference type="NCBI Taxonomy" id="1963864"/>
    <lineage>
        <taxon>Eukaryota</taxon>
        <taxon>Amoebozoa</taxon>
        <taxon>Tubulinea</taxon>
        <taxon>Elardia</taxon>
        <taxon>Arcellinida</taxon>
        <taxon>Sphaerothecina</taxon>
        <taxon>Arcellidae</taxon>
        <taxon>Arcella</taxon>
    </lineage>
</organism>
<comment type="similarity">
    <text evidence="1">Belongs to the small GTPase superfamily. Rab family.</text>
</comment>
<evidence type="ECO:0000256" key="3">
    <source>
        <dbReference type="ARBA" id="ARBA00022741"/>
    </source>
</evidence>
<sequence>MKIIVLGESGVGKTSLLVRYVDNKFNINTKSTIGADFLSKPIEVDDQPVTLQIWDTAGQERFQGLGTTFYRGSDGAIFVFDVSRKDTFDALAQWKNAFLIQVGQEKNDDFPMLVVANKVDREDRVITTQMVQKFCKENNLDFVECSAKESTNVGKAFEKITRKVISQMKPEDIQYETVKLDVGNKKDDDPCC</sequence>
<dbReference type="PROSITE" id="PS51420">
    <property type="entry name" value="RHO"/>
    <property type="match status" value="1"/>
</dbReference>
<name>A0A6B2LJM1_9EUKA</name>
<protein>
    <recommendedName>
        <fullName evidence="8">Ras-related protein Rab-7b</fullName>
    </recommendedName>
</protein>
<dbReference type="GO" id="GO:0005525">
    <property type="term" value="F:GTP binding"/>
    <property type="evidence" value="ECO:0007669"/>
    <property type="project" value="UniProtKB-KW"/>
</dbReference>
<dbReference type="PRINTS" id="PR00449">
    <property type="entry name" value="RASTRNSFRMNG"/>
</dbReference>
<dbReference type="GO" id="GO:0005764">
    <property type="term" value="C:lysosome"/>
    <property type="evidence" value="ECO:0007669"/>
    <property type="project" value="TreeGrafter"/>
</dbReference>
<dbReference type="PANTHER" id="PTHR47981">
    <property type="entry name" value="RAB FAMILY"/>
    <property type="match status" value="1"/>
</dbReference>
<dbReference type="SMART" id="SM00175">
    <property type="entry name" value="RAB"/>
    <property type="match status" value="1"/>
</dbReference>
<dbReference type="Gene3D" id="3.40.50.300">
    <property type="entry name" value="P-loop containing nucleotide triphosphate hydrolases"/>
    <property type="match status" value="1"/>
</dbReference>
<keyword evidence="3" id="KW-0547">Nucleotide-binding</keyword>
<dbReference type="GO" id="GO:0090385">
    <property type="term" value="P:phagosome-lysosome fusion"/>
    <property type="evidence" value="ECO:0007669"/>
    <property type="project" value="TreeGrafter"/>
</dbReference>
<dbReference type="GO" id="GO:0003924">
    <property type="term" value="F:GTPase activity"/>
    <property type="evidence" value="ECO:0007669"/>
    <property type="project" value="InterPro"/>
</dbReference>
<evidence type="ECO:0000256" key="8">
    <source>
        <dbReference type="ARBA" id="ARBA00067801"/>
    </source>
</evidence>
<evidence type="ECO:0000256" key="6">
    <source>
        <dbReference type="ARBA" id="ARBA00023288"/>
    </source>
</evidence>
<proteinExistence type="inferred from homology"/>
<dbReference type="NCBIfam" id="TIGR00231">
    <property type="entry name" value="small_GTP"/>
    <property type="match status" value="1"/>
</dbReference>
<evidence type="ECO:0000256" key="7">
    <source>
        <dbReference type="ARBA" id="ARBA00023289"/>
    </source>
</evidence>
<keyword evidence="7" id="KW-0636">Prenylation</keyword>
<dbReference type="GO" id="GO:0015031">
    <property type="term" value="P:protein transport"/>
    <property type="evidence" value="ECO:0007669"/>
    <property type="project" value="UniProtKB-KW"/>
</dbReference>
<keyword evidence="6" id="KW-0449">Lipoprotein</keyword>
<dbReference type="InterPro" id="IPR005225">
    <property type="entry name" value="Small_GTP-bd"/>
</dbReference>